<dbReference type="InterPro" id="IPR028005">
    <property type="entry name" value="AcTrfase_ESCO_Znf_dom"/>
</dbReference>
<evidence type="ECO:0000256" key="4">
    <source>
        <dbReference type="ARBA" id="ARBA00022723"/>
    </source>
</evidence>
<dbReference type="InterPro" id="IPR028009">
    <property type="entry name" value="ESCO_Acetyltransf_dom"/>
</dbReference>
<organism evidence="13 14">
    <name type="scientific">Triparma retinervis</name>
    <dbReference type="NCBI Taxonomy" id="2557542"/>
    <lineage>
        <taxon>Eukaryota</taxon>
        <taxon>Sar</taxon>
        <taxon>Stramenopiles</taxon>
        <taxon>Ochrophyta</taxon>
        <taxon>Bolidophyceae</taxon>
        <taxon>Parmales</taxon>
        <taxon>Triparmaceae</taxon>
        <taxon>Triparma</taxon>
    </lineage>
</organism>
<keyword evidence="4" id="KW-0479">Metal-binding</keyword>
<protein>
    <submittedName>
        <fullName evidence="13">Uncharacterized protein</fullName>
    </submittedName>
</protein>
<feature type="compositionally biased region" description="Polar residues" evidence="10">
    <location>
        <begin position="19"/>
        <end position="37"/>
    </location>
</feature>
<evidence type="ECO:0000256" key="9">
    <source>
        <dbReference type="ARBA" id="ARBA00023315"/>
    </source>
</evidence>
<keyword evidence="3" id="KW-0808">Transferase</keyword>
<feature type="domain" description="N-acetyltransferase ESCO acetyl-transferase" evidence="12">
    <location>
        <begin position="220"/>
        <end position="288"/>
    </location>
</feature>
<dbReference type="Pfam" id="PF13878">
    <property type="entry name" value="zf-C2H2_3"/>
    <property type="match status" value="1"/>
</dbReference>
<evidence type="ECO:0000256" key="1">
    <source>
        <dbReference type="ARBA" id="ARBA00004123"/>
    </source>
</evidence>
<evidence type="ECO:0000256" key="2">
    <source>
        <dbReference type="ARBA" id="ARBA00005816"/>
    </source>
</evidence>
<sequence length="290" mass="31863">MFGKSAARKRKSFGKPSNKLESLSGPSNPMKKTSSSEDAFDSIFGDTATDCDVDAPHNTQYYLDFGQKGFNESIKCPICETLYQPTIKAEADNHKKICSSYTLGVPFHTPSKHREILKDLKSGISSTRNAPKNAYLGPSDHVLFRFPDLNSRLRSIKQIVDKEMGFAEESPPQNVAYYVAVSPLHGRAVGFVTAHPLDMAYRMIGYEGNSLLSRSKETKTVKIGVHQMWTHSTSRGLGICTALIDKARETMIYGHDVGKGEVAFSSPTGDGVALAGKYKEEGGQVYVYDC</sequence>
<evidence type="ECO:0000259" key="11">
    <source>
        <dbReference type="Pfam" id="PF13878"/>
    </source>
</evidence>
<proteinExistence type="inferred from homology"/>
<feature type="region of interest" description="Disordered" evidence="10">
    <location>
        <begin position="1"/>
        <end position="38"/>
    </location>
</feature>
<evidence type="ECO:0000313" key="13">
    <source>
        <dbReference type="EMBL" id="GMI09060.1"/>
    </source>
</evidence>
<keyword evidence="9" id="KW-0012">Acyltransferase</keyword>
<keyword evidence="6" id="KW-0862">Zinc</keyword>
<dbReference type="AlphaFoldDB" id="A0A9W7FBD4"/>
<comment type="subcellular location">
    <subcellularLocation>
        <location evidence="1">Nucleus</location>
    </subcellularLocation>
</comment>
<evidence type="ECO:0000256" key="6">
    <source>
        <dbReference type="ARBA" id="ARBA00022833"/>
    </source>
</evidence>
<dbReference type="OrthoDB" id="428854at2759"/>
<keyword evidence="5" id="KW-0863">Zinc-finger</keyword>
<evidence type="ECO:0000259" key="12">
    <source>
        <dbReference type="Pfam" id="PF13880"/>
    </source>
</evidence>
<dbReference type="PANTHER" id="PTHR45884:SF2">
    <property type="entry name" value="N-ACETYLTRANSFERASE ECO"/>
    <property type="match status" value="1"/>
</dbReference>
<comment type="caution">
    <text evidence="13">The sequence shown here is derived from an EMBL/GenBank/DDBJ whole genome shotgun (WGS) entry which is preliminary data.</text>
</comment>
<evidence type="ECO:0000256" key="8">
    <source>
        <dbReference type="ARBA" id="ARBA00023306"/>
    </source>
</evidence>
<dbReference type="SUPFAM" id="SSF55729">
    <property type="entry name" value="Acyl-CoA N-acyltransferases (Nat)"/>
    <property type="match status" value="1"/>
</dbReference>
<dbReference type="InterPro" id="IPR016181">
    <property type="entry name" value="Acyl_CoA_acyltransferase"/>
</dbReference>
<comment type="similarity">
    <text evidence="2">Belongs to the acetyltransferase family. ECO subfamily.</text>
</comment>
<keyword evidence="7" id="KW-0539">Nucleus</keyword>
<evidence type="ECO:0000256" key="10">
    <source>
        <dbReference type="SAM" id="MobiDB-lite"/>
    </source>
</evidence>
<keyword evidence="14" id="KW-1185">Reference proteome</keyword>
<evidence type="ECO:0000256" key="7">
    <source>
        <dbReference type="ARBA" id="ARBA00023242"/>
    </source>
</evidence>
<evidence type="ECO:0000256" key="3">
    <source>
        <dbReference type="ARBA" id="ARBA00022679"/>
    </source>
</evidence>
<dbReference type="GO" id="GO:0007064">
    <property type="term" value="P:mitotic sister chromatid cohesion"/>
    <property type="evidence" value="ECO:0007669"/>
    <property type="project" value="TreeGrafter"/>
</dbReference>
<keyword evidence="8" id="KW-0131">Cell cycle</keyword>
<dbReference type="GO" id="GO:0008270">
    <property type="term" value="F:zinc ion binding"/>
    <property type="evidence" value="ECO:0007669"/>
    <property type="project" value="UniProtKB-KW"/>
</dbReference>
<feature type="compositionally biased region" description="Basic residues" evidence="10">
    <location>
        <begin position="1"/>
        <end position="13"/>
    </location>
</feature>
<dbReference type="EMBL" id="BRXZ01000295">
    <property type="protein sequence ID" value="GMI09060.1"/>
    <property type="molecule type" value="Genomic_DNA"/>
</dbReference>
<evidence type="ECO:0000313" key="14">
    <source>
        <dbReference type="Proteomes" id="UP001165082"/>
    </source>
</evidence>
<dbReference type="Pfam" id="PF13880">
    <property type="entry name" value="Acetyltransf_13"/>
    <property type="match status" value="1"/>
</dbReference>
<reference evidence="13" key="1">
    <citation type="submission" date="2022-07" db="EMBL/GenBank/DDBJ databases">
        <title>Genome analysis of Parmales, a sister group of diatoms, reveals the evolutionary specialization of diatoms from phago-mixotrophs to photoautotrophs.</title>
        <authorList>
            <person name="Ban H."/>
            <person name="Sato S."/>
            <person name="Yoshikawa S."/>
            <person name="Kazumasa Y."/>
            <person name="Nakamura Y."/>
            <person name="Ichinomiya M."/>
            <person name="Saitoh K."/>
            <person name="Sato N."/>
            <person name="Blanc-Mathieu R."/>
            <person name="Endo H."/>
            <person name="Kuwata A."/>
            <person name="Ogata H."/>
        </authorList>
    </citation>
    <scope>NUCLEOTIDE SEQUENCE</scope>
</reference>
<dbReference type="GO" id="GO:0000785">
    <property type="term" value="C:chromatin"/>
    <property type="evidence" value="ECO:0007669"/>
    <property type="project" value="TreeGrafter"/>
</dbReference>
<dbReference type="GO" id="GO:0005634">
    <property type="term" value="C:nucleus"/>
    <property type="evidence" value="ECO:0007669"/>
    <property type="project" value="UniProtKB-SubCell"/>
</dbReference>
<name>A0A9W7FBD4_9STRA</name>
<feature type="domain" description="N-acetyltransferase ESCO zinc-finger" evidence="11">
    <location>
        <begin position="60"/>
        <end position="99"/>
    </location>
</feature>
<gene>
    <name evidence="13" type="ORF">TrRE_jg4361</name>
</gene>
<dbReference type="PANTHER" id="PTHR45884">
    <property type="entry name" value="N-ACETYLTRANSFERASE ECO"/>
    <property type="match status" value="1"/>
</dbReference>
<dbReference type="GO" id="GO:0061733">
    <property type="term" value="F:protein-lysine-acetyltransferase activity"/>
    <property type="evidence" value="ECO:0007669"/>
    <property type="project" value="TreeGrafter"/>
</dbReference>
<dbReference type="Proteomes" id="UP001165082">
    <property type="component" value="Unassembled WGS sequence"/>
</dbReference>
<accession>A0A9W7FBD4</accession>
<evidence type="ECO:0000256" key="5">
    <source>
        <dbReference type="ARBA" id="ARBA00022771"/>
    </source>
</evidence>